<feature type="transmembrane region" description="Helical" evidence="9">
    <location>
        <begin position="82"/>
        <end position="103"/>
    </location>
</feature>
<evidence type="ECO:0000313" key="12">
    <source>
        <dbReference type="Proteomes" id="UP000052946"/>
    </source>
</evidence>
<dbReference type="OrthoDB" id="2086825at2"/>
<keyword evidence="5 9" id="KW-0812">Transmembrane</keyword>
<protein>
    <submittedName>
        <fullName evidence="11">C4-dicarboxylate ABC transporter permease</fullName>
    </submittedName>
</protein>
<dbReference type="GO" id="GO:0005886">
    <property type="term" value="C:plasma membrane"/>
    <property type="evidence" value="ECO:0007669"/>
    <property type="project" value="UniProtKB-SubCell"/>
</dbReference>
<proteinExistence type="inferred from homology"/>
<name>A0A0U9HCU3_9BACI</name>
<sequence>MTKLIERLLGFLTIVSFIGVISAVVVQILARYLPYNAVWTEELTRYFFIFTICFGAPLGLLKGEYINVDVILKRIPLKIRKYYEIVIYLLILALSVVLVMEGLTFTEIGANQLSATMNFPMSYIHAGFVILGVFLAYFSTIQIIRLLKNQYNFEQGYEEE</sequence>
<evidence type="ECO:0000256" key="6">
    <source>
        <dbReference type="ARBA" id="ARBA00022989"/>
    </source>
</evidence>
<dbReference type="EMBL" id="BBXV01000016">
    <property type="protein sequence ID" value="GAQ17558.1"/>
    <property type="molecule type" value="Genomic_DNA"/>
</dbReference>
<evidence type="ECO:0000256" key="8">
    <source>
        <dbReference type="ARBA" id="ARBA00038436"/>
    </source>
</evidence>
<organism evidence="11 12">
    <name type="scientific">Oceanobacillus picturae</name>
    <dbReference type="NCBI Taxonomy" id="171693"/>
    <lineage>
        <taxon>Bacteria</taxon>
        <taxon>Bacillati</taxon>
        <taxon>Bacillota</taxon>
        <taxon>Bacilli</taxon>
        <taxon>Bacillales</taxon>
        <taxon>Bacillaceae</taxon>
        <taxon>Oceanobacillus</taxon>
    </lineage>
</organism>
<dbReference type="InterPro" id="IPR007387">
    <property type="entry name" value="TRAP_DctQ"/>
</dbReference>
<dbReference type="PANTHER" id="PTHR35011">
    <property type="entry name" value="2,3-DIKETO-L-GULONATE TRAP TRANSPORTER SMALL PERMEASE PROTEIN YIAM"/>
    <property type="match status" value="1"/>
</dbReference>
<feature type="transmembrane region" description="Helical" evidence="9">
    <location>
        <begin position="43"/>
        <end position="61"/>
    </location>
</feature>
<dbReference type="Proteomes" id="UP000052946">
    <property type="component" value="Unassembled WGS sequence"/>
</dbReference>
<keyword evidence="4" id="KW-0997">Cell inner membrane</keyword>
<evidence type="ECO:0000256" key="1">
    <source>
        <dbReference type="ARBA" id="ARBA00004429"/>
    </source>
</evidence>
<gene>
    <name evidence="11" type="ORF">OPHB3_1483</name>
</gene>
<dbReference type="Pfam" id="PF04290">
    <property type="entry name" value="DctQ"/>
    <property type="match status" value="1"/>
</dbReference>
<evidence type="ECO:0000256" key="7">
    <source>
        <dbReference type="ARBA" id="ARBA00023136"/>
    </source>
</evidence>
<evidence type="ECO:0000256" key="4">
    <source>
        <dbReference type="ARBA" id="ARBA00022519"/>
    </source>
</evidence>
<comment type="caution">
    <text evidence="11">The sequence shown here is derived from an EMBL/GenBank/DDBJ whole genome shotgun (WGS) entry which is preliminary data.</text>
</comment>
<dbReference type="GO" id="GO:0015740">
    <property type="term" value="P:C4-dicarboxylate transport"/>
    <property type="evidence" value="ECO:0007669"/>
    <property type="project" value="TreeGrafter"/>
</dbReference>
<keyword evidence="7 9" id="KW-0472">Membrane</keyword>
<reference evidence="12" key="1">
    <citation type="submission" date="2015-07" db="EMBL/GenBank/DDBJ databases">
        <title>Draft Genome Sequence of Oceanobacillus picturae Heshi-B3 that Was Isolated from Fermented Rice Bran with Aging Salted Mackerel, Which Was Named Heshiko as Traditional Fermented Seafood in Japan.</title>
        <authorList>
            <person name="Akuzawa S."/>
            <person name="Nakagawa J."/>
            <person name="Kanekatsu T."/>
            <person name="Kanesaki Y."/>
            <person name="Suzuki T."/>
        </authorList>
    </citation>
    <scope>NUCLEOTIDE SEQUENCE [LARGE SCALE GENOMIC DNA]</scope>
    <source>
        <strain evidence="12">Heshi-B3</strain>
    </source>
</reference>
<evidence type="ECO:0000256" key="3">
    <source>
        <dbReference type="ARBA" id="ARBA00022475"/>
    </source>
</evidence>
<evidence type="ECO:0000259" key="10">
    <source>
        <dbReference type="Pfam" id="PF04290"/>
    </source>
</evidence>
<accession>A0A0U9HCU3</accession>
<feature type="domain" description="Tripartite ATP-independent periplasmic transporters DctQ component" evidence="10">
    <location>
        <begin position="22"/>
        <end position="148"/>
    </location>
</feature>
<comment type="subcellular location">
    <subcellularLocation>
        <location evidence="1">Cell inner membrane</location>
        <topology evidence="1">Multi-pass membrane protein</topology>
    </subcellularLocation>
</comment>
<dbReference type="PANTHER" id="PTHR35011:SF2">
    <property type="entry name" value="2,3-DIKETO-L-GULONATE TRAP TRANSPORTER SMALL PERMEASE PROTEIN YIAM"/>
    <property type="match status" value="1"/>
</dbReference>
<dbReference type="AlphaFoldDB" id="A0A0U9HCU3"/>
<feature type="transmembrane region" description="Helical" evidence="9">
    <location>
        <begin position="9"/>
        <end position="31"/>
    </location>
</feature>
<keyword evidence="6 9" id="KW-1133">Transmembrane helix</keyword>
<evidence type="ECO:0000256" key="2">
    <source>
        <dbReference type="ARBA" id="ARBA00022448"/>
    </source>
</evidence>
<evidence type="ECO:0000256" key="9">
    <source>
        <dbReference type="SAM" id="Phobius"/>
    </source>
</evidence>
<reference evidence="11 12" key="2">
    <citation type="journal article" date="2016" name="Genome Announc.">
        <title>Draft Genome Sequence of Oceanobacillus picturae Heshi-B3, Isolated from Fermented Rice Bran in a Traditional Japanese Seafood Dish.</title>
        <authorList>
            <person name="Akuzawa S."/>
            <person name="Nagaoka J."/>
            <person name="Kanekatsu M."/>
            <person name="Kanesaki Y."/>
            <person name="Suzuki T."/>
        </authorList>
    </citation>
    <scope>NUCLEOTIDE SEQUENCE [LARGE SCALE GENOMIC DNA]</scope>
    <source>
        <strain evidence="11 12">Heshi-B3</strain>
    </source>
</reference>
<keyword evidence="2" id="KW-0813">Transport</keyword>
<evidence type="ECO:0000256" key="5">
    <source>
        <dbReference type="ARBA" id="ARBA00022692"/>
    </source>
</evidence>
<evidence type="ECO:0000313" key="11">
    <source>
        <dbReference type="EMBL" id="GAQ17558.1"/>
    </source>
</evidence>
<dbReference type="InterPro" id="IPR055348">
    <property type="entry name" value="DctQ"/>
</dbReference>
<feature type="transmembrane region" description="Helical" evidence="9">
    <location>
        <begin position="123"/>
        <end position="144"/>
    </location>
</feature>
<keyword evidence="3" id="KW-1003">Cell membrane</keyword>
<comment type="similarity">
    <text evidence="8">Belongs to the TRAP transporter small permease family.</text>
</comment>
<dbReference type="GO" id="GO:0022857">
    <property type="term" value="F:transmembrane transporter activity"/>
    <property type="evidence" value="ECO:0007669"/>
    <property type="project" value="TreeGrafter"/>
</dbReference>